<keyword evidence="4" id="KW-0274">FAD</keyword>
<proteinExistence type="predicted"/>
<evidence type="ECO:0000256" key="4">
    <source>
        <dbReference type="ARBA" id="ARBA00022827"/>
    </source>
</evidence>
<keyword evidence="5" id="KW-0560">Oxidoreductase</keyword>
<organism evidence="7 8">
    <name type="scientific">Sutterella seckii</name>
    <dbReference type="NCBI Taxonomy" id="1944635"/>
    <lineage>
        <taxon>Bacteria</taxon>
        <taxon>Pseudomonadati</taxon>
        <taxon>Pseudomonadota</taxon>
        <taxon>Betaproteobacteria</taxon>
        <taxon>Burkholderiales</taxon>
        <taxon>Sutterellaceae</taxon>
        <taxon>Sutterella</taxon>
    </lineage>
</organism>
<feature type="domain" description="FMN-binding" evidence="6">
    <location>
        <begin position="15"/>
        <end position="89"/>
    </location>
</feature>
<dbReference type="EMBL" id="WEHX01000029">
    <property type="protein sequence ID" value="KAB7660567.1"/>
    <property type="molecule type" value="Genomic_DNA"/>
</dbReference>
<name>A0A6I1EKF4_9BURK</name>
<evidence type="ECO:0000313" key="8">
    <source>
        <dbReference type="Proteomes" id="UP000430564"/>
    </source>
</evidence>
<protein>
    <submittedName>
        <fullName evidence="7">FAD-dependent oxidoreductase</fullName>
    </submittedName>
</protein>
<comment type="cofactor">
    <cofactor evidence="1">
        <name>FMN</name>
        <dbReference type="ChEBI" id="CHEBI:58210"/>
    </cofactor>
</comment>
<evidence type="ECO:0000259" key="6">
    <source>
        <dbReference type="SMART" id="SM00900"/>
    </source>
</evidence>
<dbReference type="GO" id="GO:0016491">
    <property type="term" value="F:oxidoreductase activity"/>
    <property type="evidence" value="ECO:0007669"/>
    <property type="project" value="UniProtKB-KW"/>
</dbReference>
<sequence length="573" mass="59923">MTPMKPGVYTQKVVAHNGFMEVEVKLSADRIEAVKIVKSDETPYIVDEPMKQVISKVLKDQTLRVDTVSGATRSTGALLRAIGEAVEAAGGVSSEWTPDPVVIDPAKLPLADAPKADVVVIGAGASGLAAAAAAAEAGAKVVVLEKAPQAGGSLALSNGVLAAAGTDIQKASGTPADPAGLAKLWLEDQKRSVRGGVPGYPDKARVEALVKQSADTVAWLTKNVGLKFSANPVAADGIGAYALIPAASEAGKPAGAAQAEALLSYVEKKGGKVLTSTSAWKLITDKNGSIAGVSAADGKNRFEFHARAVVLATGGFGADLLKITQRQPRWAAFTEISKAAKTDTGDGLALAESVGGREVNDSWLIGVGIAPAYAPMTPSMLGPRGWKGITLVNEKGERFVKEDLPVLADAVSEQRDAWLVLDSTEHDKANRLMAYFGYETVVNANNWEELARRIGAPQAKLRATMDKYNADAKLGKDTVMGRDPENFAPLTKAPFYAVKVKPVIGGTMGGVLTDRSWRVLNAKKAPVKGLWATGEMANRAFYNRVYEPGTGLLIAYESGREAGAAAAKAALKK</sequence>
<dbReference type="InterPro" id="IPR036188">
    <property type="entry name" value="FAD/NAD-bd_sf"/>
</dbReference>
<gene>
    <name evidence="7" type="ORF">GBM95_05815</name>
</gene>
<dbReference type="OrthoDB" id="9813348at2"/>
<dbReference type="Gene3D" id="3.90.1010.20">
    <property type="match status" value="1"/>
</dbReference>
<dbReference type="AlphaFoldDB" id="A0A6I1EKF4"/>
<dbReference type="GO" id="GO:0010181">
    <property type="term" value="F:FMN binding"/>
    <property type="evidence" value="ECO:0007669"/>
    <property type="project" value="InterPro"/>
</dbReference>
<dbReference type="SMART" id="SM00900">
    <property type="entry name" value="FMN_bind"/>
    <property type="match status" value="1"/>
</dbReference>
<dbReference type="PANTHER" id="PTHR43400">
    <property type="entry name" value="FUMARATE REDUCTASE"/>
    <property type="match status" value="1"/>
</dbReference>
<dbReference type="Proteomes" id="UP000430564">
    <property type="component" value="Unassembled WGS sequence"/>
</dbReference>
<comment type="caution">
    <text evidence="7">The sequence shown here is derived from an EMBL/GenBank/DDBJ whole genome shotgun (WGS) entry which is preliminary data.</text>
</comment>
<accession>A0A6I1EKF4</accession>
<dbReference type="PANTHER" id="PTHR43400:SF10">
    <property type="entry name" value="3-OXOSTEROID 1-DEHYDROGENASE"/>
    <property type="match status" value="1"/>
</dbReference>
<dbReference type="InterPro" id="IPR050315">
    <property type="entry name" value="FAD-oxidoreductase_2"/>
</dbReference>
<dbReference type="GO" id="GO:0008202">
    <property type="term" value="P:steroid metabolic process"/>
    <property type="evidence" value="ECO:0007669"/>
    <property type="project" value="UniProtKB-ARBA"/>
</dbReference>
<evidence type="ECO:0000256" key="2">
    <source>
        <dbReference type="ARBA" id="ARBA00001974"/>
    </source>
</evidence>
<dbReference type="Pfam" id="PF04205">
    <property type="entry name" value="FMN_bind"/>
    <property type="match status" value="1"/>
</dbReference>
<dbReference type="InterPro" id="IPR027477">
    <property type="entry name" value="Succ_DH/fumarate_Rdtase_cat_sf"/>
</dbReference>
<dbReference type="InterPro" id="IPR007329">
    <property type="entry name" value="FMN-bd"/>
</dbReference>
<dbReference type="Pfam" id="PF00890">
    <property type="entry name" value="FAD_binding_2"/>
    <property type="match status" value="1"/>
</dbReference>
<evidence type="ECO:0000313" key="7">
    <source>
        <dbReference type="EMBL" id="KAB7660567.1"/>
    </source>
</evidence>
<dbReference type="Gene3D" id="3.50.50.60">
    <property type="entry name" value="FAD/NAD(P)-binding domain"/>
    <property type="match status" value="1"/>
</dbReference>
<reference evidence="7 8" key="1">
    <citation type="submission" date="2019-10" db="EMBL/GenBank/DDBJ databases">
        <title>Genome diversity of Sutterella seckii.</title>
        <authorList>
            <person name="Chaplin A.V."/>
            <person name="Sokolova S.R."/>
            <person name="Mosin K.A."/>
            <person name="Ivanova E.L."/>
            <person name="Kochetkova T.O."/>
            <person name="Goltsov A.Y."/>
            <person name="Trofimov D.Y."/>
            <person name="Efimov B.A."/>
        </authorList>
    </citation>
    <scope>NUCLEOTIDE SEQUENCE [LARGE SCALE GENOMIC DNA]</scope>
    <source>
        <strain evidence="7 8">ASD393</strain>
    </source>
</reference>
<evidence type="ECO:0000256" key="1">
    <source>
        <dbReference type="ARBA" id="ARBA00001917"/>
    </source>
</evidence>
<evidence type="ECO:0000256" key="5">
    <source>
        <dbReference type="ARBA" id="ARBA00023002"/>
    </source>
</evidence>
<dbReference type="GO" id="GO:0016020">
    <property type="term" value="C:membrane"/>
    <property type="evidence" value="ECO:0007669"/>
    <property type="project" value="InterPro"/>
</dbReference>
<evidence type="ECO:0000256" key="3">
    <source>
        <dbReference type="ARBA" id="ARBA00022630"/>
    </source>
</evidence>
<dbReference type="InterPro" id="IPR003953">
    <property type="entry name" value="FAD-dep_OxRdtase_2_FAD-bd"/>
</dbReference>
<comment type="cofactor">
    <cofactor evidence="2">
        <name>FAD</name>
        <dbReference type="ChEBI" id="CHEBI:57692"/>
    </cofactor>
</comment>
<dbReference type="Gene3D" id="3.90.700.10">
    <property type="entry name" value="Succinate dehydrogenase/fumarate reductase flavoprotein, catalytic domain"/>
    <property type="match status" value="1"/>
</dbReference>
<keyword evidence="3" id="KW-0285">Flavoprotein</keyword>
<dbReference type="SUPFAM" id="SSF56425">
    <property type="entry name" value="Succinate dehydrogenase/fumarate reductase flavoprotein, catalytic domain"/>
    <property type="match status" value="1"/>
</dbReference>
<dbReference type="SUPFAM" id="SSF51905">
    <property type="entry name" value="FAD/NAD(P)-binding domain"/>
    <property type="match status" value="1"/>
</dbReference>